<reference evidence="1 2" key="1">
    <citation type="submission" date="2015-09" db="EMBL/GenBank/DDBJ databases">
        <authorList>
            <consortium name="Pathogen Informatics"/>
        </authorList>
    </citation>
    <scope>NUCLEOTIDE SEQUENCE [LARGE SCALE GENOMIC DNA]</scope>
    <source>
        <strain evidence="1 2">2789STDY5834945</strain>
    </source>
</reference>
<evidence type="ECO:0000313" key="2">
    <source>
        <dbReference type="Proteomes" id="UP000095541"/>
    </source>
</evidence>
<accession>A0A174NK79</accession>
<evidence type="ECO:0000313" key="1">
    <source>
        <dbReference type="EMBL" id="CUP49044.1"/>
    </source>
</evidence>
<dbReference type="InterPro" id="IPR045724">
    <property type="entry name" value="DUF6078"/>
</dbReference>
<gene>
    <name evidence="1" type="ORF">ERS852557_00762</name>
</gene>
<organism evidence="1 2">
    <name type="scientific">Bacteroides thetaiotaomicron</name>
    <dbReference type="NCBI Taxonomy" id="818"/>
    <lineage>
        <taxon>Bacteria</taxon>
        <taxon>Pseudomonadati</taxon>
        <taxon>Bacteroidota</taxon>
        <taxon>Bacteroidia</taxon>
        <taxon>Bacteroidales</taxon>
        <taxon>Bacteroidaceae</taxon>
        <taxon>Bacteroides</taxon>
    </lineage>
</organism>
<dbReference type="Pfam" id="PF19555">
    <property type="entry name" value="DUF6078"/>
    <property type="match status" value="1"/>
</dbReference>
<dbReference type="AlphaFoldDB" id="A0A174NK79"/>
<dbReference type="RefSeq" id="WP_055217155.1">
    <property type="nucleotide sequence ID" value="NZ_CAXSMB010000006.1"/>
</dbReference>
<proteinExistence type="predicted"/>
<dbReference type="EMBL" id="CZBI01000001">
    <property type="protein sequence ID" value="CUP49044.1"/>
    <property type="molecule type" value="Genomic_DNA"/>
</dbReference>
<sequence length="150" mass="17279">MILQQEIPYGYAHCFAGKDNCPKADSCLRAIAAKLLTESTEPQSETVNTVNAMYIEQLTDQASCPLYRSSKPLRYAKGMTHLFDELPMKQAHAVRSRVIGCFSCERYFYHSRKGDRLISPEEQRRIVNVFRGTNLNITPKFDSYEYVIVW</sequence>
<name>A0A174NK79_BACT4</name>
<protein>
    <submittedName>
        <fullName evidence="1">Uncharacterized protein</fullName>
    </submittedName>
</protein>
<dbReference type="Proteomes" id="UP000095541">
    <property type="component" value="Unassembled WGS sequence"/>
</dbReference>